<protein>
    <submittedName>
        <fullName evidence="1">Uncharacterized protein</fullName>
    </submittedName>
</protein>
<proteinExistence type="predicted"/>
<name>A0A3G7THP8_9PSED</name>
<dbReference type="KEGG" id="pch:EY04_29285"/>
<gene>
    <name evidence="1" type="ORF">C4K04_0055</name>
</gene>
<dbReference type="InterPro" id="IPR010595">
    <property type="entry name" value="DUF1161"/>
</dbReference>
<dbReference type="EMBL" id="CP027753">
    <property type="protein sequence ID" value="AZE45766.1"/>
    <property type="molecule type" value="Genomic_DNA"/>
</dbReference>
<reference evidence="1 2" key="1">
    <citation type="submission" date="2018-03" db="EMBL/GenBank/DDBJ databases">
        <title>Diversity of phytobeneficial traits revealed by whole-genome analysis of worldwide-isolated phenazine-producing Pseudomonas spp.</title>
        <authorList>
            <person name="Biessy A."/>
            <person name="Novinscak A."/>
            <person name="Blom J."/>
            <person name="Leger G."/>
            <person name="Thomashow L.S."/>
            <person name="Cazorla F.M."/>
            <person name="Josic D."/>
            <person name="Filion M."/>
        </authorList>
    </citation>
    <scope>NUCLEOTIDE SEQUENCE [LARGE SCALE GENOMIC DNA]</scope>
    <source>
        <strain evidence="1 2">B25</strain>
    </source>
</reference>
<sequence>MKKLVMALALLSVAGTALAAGKSCEELKSEIAAKIDAKGVSGYSLEIVDKGSATDGKVVGTCEGGTKEIVYKRG</sequence>
<accession>A0A3G7THP8</accession>
<dbReference type="Proteomes" id="UP000268048">
    <property type="component" value="Chromosome"/>
</dbReference>
<evidence type="ECO:0000313" key="1">
    <source>
        <dbReference type="EMBL" id="AZE45766.1"/>
    </source>
</evidence>
<organism evidence="1 2">
    <name type="scientific">Pseudomonas chlororaphis</name>
    <dbReference type="NCBI Taxonomy" id="587753"/>
    <lineage>
        <taxon>Bacteria</taxon>
        <taxon>Pseudomonadati</taxon>
        <taxon>Pseudomonadota</taxon>
        <taxon>Gammaproteobacteria</taxon>
        <taxon>Pseudomonadales</taxon>
        <taxon>Pseudomonadaceae</taxon>
        <taxon>Pseudomonas</taxon>
    </lineage>
</organism>
<dbReference type="Pfam" id="PF06649">
    <property type="entry name" value="DUF1161"/>
    <property type="match status" value="1"/>
</dbReference>
<dbReference type="AlphaFoldDB" id="A0A3G7THP8"/>
<evidence type="ECO:0000313" key="2">
    <source>
        <dbReference type="Proteomes" id="UP000268048"/>
    </source>
</evidence>
<dbReference type="RefSeq" id="WP_009046245.1">
    <property type="nucleotide sequence ID" value="NZ_CATKQY010000003.1"/>
</dbReference>